<accession>A0ABV7IM71</accession>
<evidence type="ECO:0000256" key="1">
    <source>
        <dbReference type="ARBA" id="ARBA00023002"/>
    </source>
</evidence>
<evidence type="ECO:0000256" key="3">
    <source>
        <dbReference type="RuleBase" id="RU003345"/>
    </source>
</evidence>
<name>A0ABV7IM71_9SPHN</name>
<protein>
    <submittedName>
        <fullName evidence="5">Aldehyde dehydrogenase</fullName>
    </submittedName>
</protein>
<dbReference type="InterPro" id="IPR016162">
    <property type="entry name" value="Ald_DH_N"/>
</dbReference>
<dbReference type="InterPro" id="IPR029510">
    <property type="entry name" value="Ald_DH_CS_GLU"/>
</dbReference>
<comment type="similarity">
    <text evidence="3">Belongs to the aldehyde dehydrogenase family.</text>
</comment>
<evidence type="ECO:0000259" key="4">
    <source>
        <dbReference type="Pfam" id="PF00171"/>
    </source>
</evidence>
<dbReference type="InterPro" id="IPR015590">
    <property type="entry name" value="Aldehyde_DH_dom"/>
</dbReference>
<keyword evidence="1 3" id="KW-0560">Oxidoreductase</keyword>
<dbReference type="CDD" id="cd07114">
    <property type="entry name" value="ALDH_DhaS"/>
    <property type="match status" value="1"/>
</dbReference>
<dbReference type="InterPro" id="IPR016161">
    <property type="entry name" value="Ald_DH/histidinol_DH"/>
</dbReference>
<evidence type="ECO:0000313" key="5">
    <source>
        <dbReference type="EMBL" id="MFC3173720.1"/>
    </source>
</evidence>
<dbReference type="PANTHER" id="PTHR11699">
    <property type="entry name" value="ALDEHYDE DEHYDROGENASE-RELATED"/>
    <property type="match status" value="1"/>
</dbReference>
<organism evidence="5 6">
    <name type="scientific">Novosphingobium bradum</name>
    <dbReference type="NCBI Taxonomy" id="1737444"/>
    <lineage>
        <taxon>Bacteria</taxon>
        <taxon>Pseudomonadati</taxon>
        <taxon>Pseudomonadota</taxon>
        <taxon>Alphaproteobacteria</taxon>
        <taxon>Sphingomonadales</taxon>
        <taxon>Sphingomonadaceae</taxon>
        <taxon>Novosphingobium</taxon>
    </lineage>
</organism>
<dbReference type="RefSeq" id="WP_379509105.1">
    <property type="nucleotide sequence ID" value="NZ_JBHRTQ010000005.1"/>
</dbReference>
<evidence type="ECO:0000313" key="6">
    <source>
        <dbReference type="Proteomes" id="UP001595604"/>
    </source>
</evidence>
<dbReference type="Gene3D" id="3.40.309.10">
    <property type="entry name" value="Aldehyde Dehydrogenase, Chain A, domain 2"/>
    <property type="match status" value="1"/>
</dbReference>
<dbReference type="Proteomes" id="UP001595604">
    <property type="component" value="Unassembled WGS sequence"/>
</dbReference>
<proteinExistence type="inferred from homology"/>
<comment type="caution">
    <text evidence="5">The sequence shown here is derived from an EMBL/GenBank/DDBJ whole genome shotgun (WGS) entry which is preliminary data.</text>
</comment>
<dbReference type="Gene3D" id="3.40.605.10">
    <property type="entry name" value="Aldehyde Dehydrogenase, Chain A, domain 1"/>
    <property type="match status" value="1"/>
</dbReference>
<gene>
    <name evidence="5" type="ORF">ACFOD9_05590</name>
</gene>
<evidence type="ECO:0000256" key="2">
    <source>
        <dbReference type="PROSITE-ProRule" id="PRU10007"/>
    </source>
</evidence>
<dbReference type="InterPro" id="IPR016163">
    <property type="entry name" value="Ald_DH_C"/>
</dbReference>
<reference evidence="6" key="1">
    <citation type="journal article" date="2019" name="Int. J. Syst. Evol. Microbiol.">
        <title>The Global Catalogue of Microorganisms (GCM) 10K type strain sequencing project: providing services to taxonomists for standard genome sequencing and annotation.</title>
        <authorList>
            <consortium name="The Broad Institute Genomics Platform"/>
            <consortium name="The Broad Institute Genome Sequencing Center for Infectious Disease"/>
            <person name="Wu L."/>
            <person name="Ma J."/>
        </authorList>
    </citation>
    <scope>NUCLEOTIDE SEQUENCE [LARGE SCALE GENOMIC DNA]</scope>
    <source>
        <strain evidence="6">KCTC 42984</strain>
    </source>
</reference>
<keyword evidence="6" id="KW-1185">Reference proteome</keyword>
<dbReference type="SUPFAM" id="SSF53720">
    <property type="entry name" value="ALDH-like"/>
    <property type="match status" value="1"/>
</dbReference>
<dbReference type="Pfam" id="PF00171">
    <property type="entry name" value="Aldedh"/>
    <property type="match status" value="1"/>
</dbReference>
<feature type="active site" evidence="2">
    <location>
        <position position="265"/>
    </location>
</feature>
<sequence>MTDQDLAASPWQGELAPDRAYNLLIDGEFVGSEDGRTFQCEYPATGEKWGSVPAATTGDVDRAVQAAHRAFEGGWSTTRPGERSKLLRRLADLLVEDARNLGYLQVHENGKLLSEMIATGDRMAEHAHFYAGLAETMHGESGRSNVPNTTSYSVREPIGVCAAITPWNSPLALLGWKLFPALAAGNTIVIKPSEVTPLSTLRLGELCMKAGIPAGVVNIVTGDGAVGAALVEHPLVEKIAFTGATSTGLRISQVAAARNARVTLELGGKSPNIVFDDADLDKAIDGIIAGIFSSTGQACISGSRILVQDTIGPDFFAELVRRVEAMRIGDPLDPRSQIAPLACRPHFNKVVGFFDVATAQGATAITGGGQPGDPALAGGLYVQPTLFTGVENHFRIAQEEVFGPIGAILRFRDEDEAVRIANDTEFGLAAGIWTESVRRAHRMAARIRAGSVWVNTYRPAEMARPFGGYKKSGIGREMGIHALDHYTEEKSIYLAH</sequence>
<dbReference type="EMBL" id="JBHRTQ010000005">
    <property type="protein sequence ID" value="MFC3173720.1"/>
    <property type="molecule type" value="Genomic_DNA"/>
</dbReference>
<dbReference type="PROSITE" id="PS00687">
    <property type="entry name" value="ALDEHYDE_DEHYDR_GLU"/>
    <property type="match status" value="1"/>
</dbReference>
<feature type="domain" description="Aldehyde dehydrogenase" evidence="4">
    <location>
        <begin position="30"/>
        <end position="492"/>
    </location>
</feature>